<protein>
    <submittedName>
        <fullName evidence="7">LNS2 domain-containing protein</fullName>
    </submittedName>
</protein>
<dbReference type="InterPro" id="IPR031315">
    <property type="entry name" value="LNS2/PITP"/>
</dbReference>
<dbReference type="WBParaSite" id="NBR_0001952901-mRNA-1">
    <property type="protein sequence ID" value="NBR_0001952901-mRNA-1"/>
    <property type="gene ID" value="NBR_0001952901"/>
</dbReference>
<feature type="compositionally biased region" description="Basic and acidic residues" evidence="3">
    <location>
        <begin position="260"/>
        <end position="271"/>
    </location>
</feature>
<keyword evidence="6" id="KW-1185">Reference proteome</keyword>
<feature type="domain" description="LNS2/PITP" evidence="4">
    <location>
        <begin position="512"/>
        <end position="673"/>
    </location>
</feature>
<dbReference type="InterPro" id="IPR007651">
    <property type="entry name" value="Lipin_N"/>
</dbReference>
<dbReference type="AlphaFoldDB" id="A0A0N4YQK7"/>
<dbReference type="EMBL" id="UYSL01024256">
    <property type="protein sequence ID" value="VDL83264.1"/>
    <property type="molecule type" value="Genomic_DNA"/>
</dbReference>
<evidence type="ECO:0000313" key="7">
    <source>
        <dbReference type="WBParaSite" id="NBR_0001952901-mRNA-1"/>
    </source>
</evidence>
<dbReference type="Proteomes" id="UP000271162">
    <property type="component" value="Unassembled WGS sequence"/>
</dbReference>
<feature type="region of interest" description="Disordered" evidence="3">
    <location>
        <begin position="125"/>
        <end position="157"/>
    </location>
</feature>
<comment type="similarity">
    <text evidence="2">Belongs to the lipin family.</text>
</comment>
<dbReference type="GO" id="GO:0005634">
    <property type="term" value="C:nucleus"/>
    <property type="evidence" value="ECO:0007669"/>
    <property type="project" value="TreeGrafter"/>
</dbReference>
<evidence type="ECO:0000313" key="6">
    <source>
        <dbReference type="Proteomes" id="UP000271162"/>
    </source>
</evidence>
<dbReference type="Pfam" id="PF08235">
    <property type="entry name" value="LNS2"/>
    <property type="match status" value="1"/>
</dbReference>
<feature type="compositionally biased region" description="Basic and acidic residues" evidence="3">
    <location>
        <begin position="144"/>
        <end position="157"/>
    </location>
</feature>
<name>A0A0N4YQK7_NIPBR</name>
<sequence>MDYAYRVFKNMKYFYNTINPATLSGAIDVIVVEQPDGEWKSTPFHVRFGKYGVFSHSDKYVDIQINGEEIDLKMKLGESGVAFFVEEADNEEIPEYMLTSPLPEPGGSSTQTTDQVLTESAKILSGNASGGAEADAKISTARDSSPEPQRKKDFLDPKQEQSLLEVQQRKRNLPFNSSVFSIRKNRMSTSKPLRHSKSQAFDKSLKRERSVESVAVATKAPSQRRKKSRAATAVQPISIKIENESSDSEASSVSSSPARSHLDPRDVDRIADGALSDSEVDRHRNTPEPHANDVTDWKWGELPETRENKLKQEQNKSEDTLKPKGETSTWKWFPWGHRSPPAVPKPEEGISLDELFSSDASTDPSKFEKYLGKTNSTSVSIDSGNASRGTSQPSSPAARSDDSNFADKTPTQEATPVVGQTNTQRTRNQSDQRSAASNDDIFPLSEDEMEDVRPSAGHRPSYMLSLRLSSEKLRSLGLVYGANECRFSITTKFQGTSWCSCNIYLYKWYERIVVSDIDGTITKSDVLGHVIPAIGGTWAHAGVAELYTRIKNNGYKMVYLSSRAIGQSHTTKQYLKSVAQDSKQLPDGPVLLSPTSVLIAFRRQVNIFREVIERRPEEFKIAALTDLKNLFPVKQPFFAGFGNRETDVTSYRAVGIMPARILIIDPSGRVRRSDSVGYVSSYSSMATETVDYLFPPLMKR</sequence>
<organism evidence="7">
    <name type="scientific">Nippostrongylus brasiliensis</name>
    <name type="common">Rat hookworm</name>
    <dbReference type="NCBI Taxonomy" id="27835"/>
    <lineage>
        <taxon>Eukaryota</taxon>
        <taxon>Metazoa</taxon>
        <taxon>Ecdysozoa</taxon>
        <taxon>Nematoda</taxon>
        <taxon>Chromadorea</taxon>
        <taxon>Rhabditida</taxon>
        <taxon>Rhabditina</taxon>
        <taxon>Rhabditomorpha</taxon>
        <taxon>Strongyloidea</taxon>
        <taxon>Heligmosomidae</taxon>
        <taxon>Nippostrongylus</taxon>
    </lineage>
</organism>
<dbReference type="InterPro" id="IPR013209">
    <property type="entry name" value="LNS2"/>
</dbReference>
<dbReference type="GO" id="GO:0009062">
    <property type="term" value="P:fatty acid catabolic process"/>
    <property type="evidence" value="ECO:0007669"/>
    <property type="project" value="TreeGrafter"/>
</dbReference>
<dbReference type="GO" id="GO:0032869">
    <property type="term" value="P:cellular response to insulin stimulus"/>
    <property type="evidence" value="ECO:0007669"/>
    <property type="project" value="TreeGrafter"/>
</dbReference>
<dbReference type="PANTHER" id="PTHR12181:SF12">
    <property type="entry name" value="PHOSPHATIDATE PHOSPHATASE"/>
    <property type="match status" value="1"/>
</dbReference>
<reference evidence="7" key="1">
    <citation type="submission" date="2017-02" db="UniProtKB">
        <authorList>
            <consortium name="WormBaseParasite"/>
        </authorList>
    </citation>
    <scope>IDENTIFICATION</scope>
</reference>
<evidence type="ECO:0000256" key="3">
    <source>
        <dbReference type="SAM" id="MobiDB-lite"/>
    </source>
</evidence>
<evidence type="ECO:0000259" key="4">
    <source>
        <dbReference type="SMART" id="SM00775"/>
    </source>
</evidence>
<proteinExistence type="inferred from homology"/>
<dbReference type="Pfam" id="PF04571">
    <property type="entry name" value="Lipin_N"/>
    <property type="match status" value="1"/>
</dbReference>
<evidence type="ECO:0000256" key="1">
    <source>
        <dbReference type="ARBA" id="ARBA00001180"/>
    </source>
</evidence>
<feature type="compositionally biased region" description="Polar residues" evidence="3">
    <location>
        <begin position="373"/>
        <end position="397"/>
    </location>
</feature>
<feature type="compositionally biased region" description="Basic and acidic residues" evidence="3">
    <location>
        <begin position="279"/>
        <end position="325"/>
    </location>
</feature>
<dbReference type="GO" id="GO:0003713">
    <property type="term" value="F:transcription coactivator activity"/>
    <property type="evidence" value="ECO:0007669"/>
    <property type="project" value="TreeGrafter"/>
</dbReference>
<feature type="compositionally biased region" description="Polar residues" evidence="3">
    <location>
        <begin position="409"/>
        <end position="437"/>
    </location>
</feature>
<reference evidence="5 6" key="2">
    <citation type="submission" date="2018-11" db="EMBL/GenBank/DDBJ databases">
        <authorList>
            <consortium name="Pathogen Informatics"/>
        </authorList>
    </citation>
    <scope>NUCLEOTIDE SEQUENCE [LARGE SCALE GENOMIC DNA]</scope>
</reference>
<dbReference type="SMART" id="SM00775">
    <property type="entry name" value="LNS2"/>
    <property type="match status" value="1"/>
</dbReference>
<comment type="catalytic activity">
    <reaction evidence="1">
        <text>a 1,2-diacyl-sn-glycero-3-phosphate + H2O = a 1,2-diacyl-sn-glycerol + phosphate</text>
        <dbReference type="Rhea" id="RHEA:27429"/>
        <dbReference type="ChEBI" id="CHEBI:15377"/>
        <dbReference type="ChEBI" id="CHEBI:17815"/>
        <dbReference type="ChEBI" id="CHEBI:43474"/>
        <dbReference type="ChEBI" id="CHEBI:58608"/>
        <dbReference type="EC" id="3.1.3.4"/>
    </reaction>
    <physiologicalReaction direction="left-to-right" evidence="1">
        <dbReference type="Rhea" id="RHEA:27430"/>
    </physiologicalReaction>
</comment>
<dbReference type="InterPro" id="IPR026058">
    <property type="entry name" value="LIPIN"/>
</dbReference>
<dbReference type="GO" id="GO:0045944">
    <property type="term" value="P:positive regulation of transcription by RNA polymerase II"/>
    <property type="evidence" value="ECO:0007669"/>
    <property type="project" value="TreeGrafter"/>
</dbReference>
<dbReference type="GO" id="GO:0019432">
    <property type="term" value="P:triglyceride biosynthetic process"/>
    <property type="evidence" value="ECO:0007669"/>
    <property type="project" value="TreeGrafter"/>
</dbReference>
<evidence type="ECO:0000313" key="5">
    <source>
        <dbReference type="EMBL" id="VDL83264.1"/>
    </source>
</evidence>
<dbReference type="GO" id="GO:0008195">
    <property type="term" value="F:phosphatidate phosphatase activity"/>
    <property type="evidence" value="ECO:0007669"/>
    <property type="project" value="UniProtKB-EC"/>
</dbReference>
<dbReference type="STRING" id="27835.A0A0N4YQK7"/>
<dbReference type="OMA" id="QDYSMKL"/>
<feature type="compositionally biased region" description="Low complexity" evidence="3">
    <location>
        <begin position="248"/>
        <end position="259"/>
    </location>
</feature>
<accession>A0A0N4YQK7</accession>
<evidence type="ECO:0000256" key="2">
    <source>
        <dbReference type="ARBA" id="ARBA00005476"/>
    </source>
</evidence>
<dbReference type="SUPFAM" id="SSF56784">
    <property type="entry name" value="HAD-like"/>
    <property type="match status" value="1"/>
</dbReference>
<dbReference type="InterPro" id="IPR036412">
    <property type="entry name" value="HAD-like_sf"/>
</dbReference>
<dbReference type="PANTHER" id="PTHR12181">
    <property type="entry name" value="LIPIN"/>
    <property type="match status" value="1"/>
</dbReference>
<gene>
    <name evidence="5" type="ORF">NBR_LOCUS19530</name>
</gene>
<feature type="region of interest" description="Disordered" evidence="3">
    <location>
        <begin position="176"/>
        <end position="456"/>
    </location>
</feature>